<dbReference type="PRINTS" id="PR00146">
    <property type="entry name" value="DHPICSNTHASE"/>
</dbReference>
<protein>
    <submittedName>
        <fullName evidence="5">Dihydrodipicolinate synthase family protein</fullName>
    </submittedName>
</protein>
<proteinExistence type="inferred from homology"/>
<dbReference type="PIRSF" id="PIRSF001365">
    <property type="entry name" value="DHDPS"/>
    <property type="match status" value="1"/>
</dbReference>
<evidence type="ECO:0000313" key="5">
    <source>
        <dbReference type="EMBL" id="HGC43310.1"/>
    </source>
</evidence>
<dbReference type="InterPro" id="IPR013785">
    <property type="entry name" value="Aldolase_TIM"/>
</dbReference>
<dbReference type="EMBL" id="DTQM01000176">
    <property type="protein sequence ID" value="HGC43310.1"/>
    <property type="molecule type" value="Genomic_DNA"/>
</dbReference>
<evidence type="ECO:0000256" key="1">
    <source>
        <dbReference type="ARBA" id="ARBA00023239"/>
    </source>
</evidence>
<dbReference type="GO" id="GO:0008840">
    <property type="term" value="F:4-hydroxy-tetrahydrodipicolinate synthase activity"/>
    <property type="evidence" value="ECO:0007669"/>
    <property type="project" value="TreeGrafter"/>
</dbReference>
<dbReference type="Pfam" id="PF00701">
    <property type="entry name" value="DHDPS"/>
    <property type="match status" value="1"/>
</dbReference>
<organism evidence="5">
    <name type="scientific">Acidicaldus sp</name>
    <dbReference type="NCBI Taxonomy" id="1872105"/>
    <lineage>
        <taxon>Bacteria</taxon>
        <taxon>Pseudomonadati</taxon>
        <taxon>Pseudomonadota</taxon>
        <taxon>Alphaproteobacteria</taxon>
        <taxon>Acetobacterales</taxon>
        <taxon>Acetobacteraceae</taxon>
        <taxon>Acidicaldus</taxon>
    </lineage>
</organism>
<dbReference type="AlphaFoldDB" id="A0A8J4HAL4"/>
<dbReference type="PANTHER" id="PTHR12128">
    <property type="entry name" value="DIHYDRODIPICOLINATE SYNTHASE"/>
    <property type="match status" value="1"/>
</dbReference>
<dbReference type="Gene3D" id="3.20.20.70">
    <property type="entry name" value="Aldolase class I"/>
    <property type="match status" value="1"/>
</dbReference>
<feature type="active site" description="Proton donor/acceptor" evidence="3">
    <location>
        <position position="140"/>
    </location>
</feature>
<accession>A0A8J4HAL4</accession>
<dbReference type="CDD" id="cd00408">
    <property type="entry name" value="DHDPS-like"/>
    <property type="match status" value="1"/>
</dbReference>
<comment type="caution">
    <text evidence="5">The sequence shown here is derived from an EMBL/GenBank/DDBJ whole genome shotgun (WGS) entry which is preliminary data.</text>
</comment>
<dbReference type="PANTHER" id="PTHR12128:SF67">
    <property type="entry name" value="BLR3884 PROTEIN"/>
    <property type="match status" value="1"/>
</dbReference>
<comment type="similarity">
    <text evidence="2">Belongs to the DapA family.</text>
</comment>
<gene>
    <name evidence="5" type="ORF">ENY07_08860</name>
</gene>
<feature type="binding site" evidence="4">
    <location>
        <position position="49"/>
    </location>
    <ligand>
        <name>pyruvate</name>
        <dbReference type="ChEBI" id="CHEBI:15361"/>
    </ligand>
</feature>
<name>A0A8J4HAL4_9PROT</name>
<reference evidence="5" key="1">
    <citation type="journal article" date="2020" name="mSystems">
        <title>Genome- and Community-Level Interaction Insights into Carbon Utilization and Element Cycling Functions of Hydrothermarchaeota in Hydrothermal Sediment.</title>
        <authorList>
            <person name="Zhou Z."/>
            <person name="Liu Y."/>
            <person name="Xu W."/>
            <person name="Pan J."/>
            <person name="Luo Z.H."/>
            <person name="Li M."/>
        </authorList>
    </citation>
    <scope>NUCLEOTIDE SEQUENCE</scope>
    <source>
        <strain evidence="5">SpSt-997</strain>
    </source>
</reference>
<dbReference type="SUPFAM" id="SSF51569">
    <property type="entry name" value="Aldolase"/>
    <property type="match status" value="1"/>
</dbReference>
<keyword evidence="1 2" id="KW-0456">Lyase</keyword>
<feature type="active site" description="Schiff-base intermediate with substrate" evidence="3">
    <location>
        <position position="170"/>
    </location>
</feature>
<evidence type="ECO:0000256" key="2">
    <source>
        <dbReference type="PIRNR" id="PIRNR001365"/>
    </source>
</evidence>
<dbReference type="InterPro" id="IPR002220">
    <property type="entry name" value="DapA-like"/>
</dbReference>
<evidence type="ECO:0000256" key="3">
    <source>
        <dbReference type="PIRSR" id="PIRSR001365-1"/>
    </source>
</evidence>
<evidence type="ECO:0000256" key="4">
    <source>
        <dbReference type="PIRSR" id="PIRSR001365-2"/>
    </source>
</evidence>
<dbReference type="SMART" id="SM01130">
    <property type="entry name" value="DHDPS"/>
    <property type="match status" value="1"/>
</dbReference>
<sequence length="305" mass="31928">MKNALFGGVNVAVLTPMAADLGPDLDRMAAHCRWLRAHGATGLAILGTTGEANSLGINERIALMEGLVARGIPADGLLPGVGTTAITDTVALIRAADKLGCRGALVLPPFFYKNPSEDGLFAYFSEVLDRAAPRLKIYLYHFPAQSAVPFTLPLIARLLQAFPGAIKGIKDSSGDFANTRAYVEHFAAQGFEVYCGDDGALHDLLRIGGAGSISAASNLSSAINAEVYAHAGTPAAEAAQTRLSAIRKAVTSAPLIPGLKSLLARHTGERAWTNIRPPHVKLTQAQEAALFAAFDACGYALPRAA</sequence>
<feature type="binding site" evidence="4">
    <location>
        <position position="213"/>
    </location>
    <ligand>
        <name>pyruvate</name>
        <dbReference type="ChEBI" id="CHEBI:15361"/>
    </ligand>
</feature>